<evidence type="ECO:0000313" key="9">
    <source>
        <dbReference type="Proteomes" id="UP000053611"/>
    </source>
</evidence>
<accession>A0A0J0XL78</accession>
<feature type="transmembrane region" description="Helical" evidence="7">
    <location>
        <begin position="214"/>
        <end position="232"/>
    </location>
</feature>
<organism evidence="8 9">
    <name type="scientific">Cutaneotrichosporon oleaginosum</name>
    <dbReference type="NCBI Taxonomy" id="879819"/>
    <lineage>
        <taxon>Eukaryota</taxon>
        <taxon>Fungi</taxon>
        <taxon>Dikarya</taxon>
        <taxon>Basidiomycota</taxon>
        <taxon>Agaricomycotina</taxon>
        <taxon>Tremellomycetes</taxon>
        <taxon>Trichosporonales</taxon>
        <taxon>Trichosporonaceae</taxon>
        <taxon>Cutaneotrichosporon</taxon>
    </lineage>
</organism>
<dbReference type="Pfam" id="PF13520">
    <property type="entry name" value="AA_permease_2"/>
    <property type="match status" value="1"/>
</dbReference>
<feature type="transmembrane region" description="Helical" evidence="7">
    <location>
        <begin position="170"/>
        <end position="188"/>
    </location>
</feature>
<evidence type="ECO:0000313" key="8">
    <source>
        <dbReference type="EMBL" id="KLT41835.1"/>
    </source>
</evidence>
<evidence type="ECO:0008006" key="10">
    <source>
        <dbReference type="Google" id="ProtNLM"/>
    </source>
</evidence>
<evidence type="ECO:0000256" key="4">
    <source>
        <dbReference type="ARBA" id="ARBA00022989"/>
    </source>
</evidence>
<protein>
    <recommendedName>
        <fullName evidence="10">Amino acid transporter</fullName>
    </recommendedName>
</protein>
<reference evidence="8 9" key="1">
    <citation type="submission" date="2015-03" db="EMBL/GenBank/DDBJ databases">
        <title>Genomics and transcriptomics of the oil-accumulating basidiomycete yeast T. oleaginosus allow insights into substrate utilization and the diverse evolutionary trajectories of mating systems in fungi.</title>
        <authorList>
            <consortium name="DOE Joint Genome Institute"/>
            <person name="Kourist R."/>
            <person name="Kracht O."/>
            <person name="Bracharz F."/>
            <person name="Lipzen A."/>
            <person name="Nolan M."/>
            <person name="Ohm R."/>
            <person name="Grigoriev I."/>
            <person name="Sun S."/>
            <person name="Heitman J."/>
            <person name="Bruck T."/>
            <person name="Nowrousian M."/>
        </authorList>
    </citation>
    <scope>NUCLEOTIDE SEQUENCE [LARGE SCALE GENOMIC DNA]</scope>
    <source>
        <strain evidence="8 9">IBC0246</strain>
    </source>
</reference>
<dbReference type="GO" id="GO:0022857">
    <property type="term" value="F:transmembrane transporter activity"/>
    <property type="evidence" value="ECO:0007669"/>
    <property type="project" value="InterPro"/>
</dbReference>
<feature type="compositionally biased region" description="Low complexity" evidence="6">
    <location>
        <begin position="601"/>
        <end position="616"/>
    </location>
</feature>
<name>A0A0J0XL78_9TREE</name>
<feature type="transmembrane region" description="Helical" evidence="7">
    <location>
        <begin position="103"/>
        <end position="124"/>
    </location>
</feature>
<feature type="transmembrane region" description="Helical" evidence="7">
    <location>
        <begin position="325"/>
        <end position="349"/>
    </location>
</feature>
<feature type="transmembrane region" description="Helical" evidence="7">
    <location>
        <begin position="380"/>
        <end position="405"/>
    </location>
</feature>
<evidence type="ECO:0000256" key="3">
    <source>
        <dbReference type="ARBA" id="ARBA00022692"/>
    </source>
</evidence>
<evidence type="ECO:0000256" key="1">
    <source>
        <dbReference type="ARBA" id="ARBA00004141"/>
    </source>
</evidence>
<evidence type="ECO:0000256" key="2">
    <source>
        <dbReference type="ARBA" id="ARBA00022448"/>
    </source>
</evidence>
<keyword evidence="9" id="KW-1185">Reference proteome</keyword>
<evidence type="ECO:0000256" key="5">
    <source>
        <dbReference type="ARBA" id="ARBA00023136"/>
    </source>
</evidence>
<dbReference type="Proteomes" id="UP000053611">
    <property type="component" value="Unassembled WGS sequence"/>
</dbReference>
<dbReference type="RefSeq" id="XP_018278326.1">
    <property type="nucleotide sequence ID" value="XM_018424814.1"/>
</dbReference>
<sequence>MGTVRALDPPESSNDEFDRMLSHSSGEIKEERDEYPPQPTVEAVEPAPSGVLTDEDRLRMLGYDVSFGRPLGFWSSAGMNLCHVSFVYEFISQISLYSYEGPLLFVIGFPFLALLHCCLIGPFAELTSTFPVAGGMSTWAWQCARHGVGGERFWGYFVGGFTLAMHLGKTISNIYAVATSMVVVYYSTDPRVRKLQIKNIGFVPLDYQKWWEPVFYLAIVTFVAVLCLTRVARNGTFWIVAGAFNVAITIAVYGLLIACAVRLKTTPSLRKDIMPLNWGFPRKKMFPYSLSRMIFMGIPIKVMAVDCPVHMAEETRNPSRTVPRVLWTTTMFNFINIYICVTLFIVIVVPWSQGAYGLSPIVPIGMILNLSPGATGTLGILASLCATLQIVASIMATSRFIFALARDHGIPFSRFLVKTDKHKEPWVAMVVLIASLFLSTTCWLVNRQRYWALNQAWTFYFINFPYVMPLILYVFSRLDLRLVGRAEFSLGKLSKPFAWVAILWLILGIIQGSLPGTSFNGSFSFVDSNVSRTVLAYLPMIFGAMCVIMVVSWFIYGRRHYVGPIRAFTIWATGQDVDPRNIDAANPRGQAIKRFMELKTGRSSGNGSPRSSVGPRVTIASSPGRATRLPRFSRSPTTPSPLSSRNESHGQVLSRCCPKVEFSPRAYPTTR</sequence>
<dbReference type="STRING" id="879819.A0A0J0XL78"/>
<keyword evidence="3 7" id="KW-0812">Transmembrane</keyword>
<dbReference type="GO" id="GO:0016020">
    <property type="term" value="C:membrane"/>
    <property type="evidence" value="ECO:0007669"/>
    <property type="project" value="UniProtKB-SubCell"/>
</dbReference>
<feature type="region of interest" description="Disordered" evidence="6">
    <location>
        <begin position="1"/>
        <end position="44"/>
    </location>
</feature>
<feature type="transmembrane region" description="Helical" evidence="7">
    <location>
        <begin position="534"/>
        <end position="556"/>
    </location>
</feature>
<gene>
    <name evidence="8" type="ORF">CC85DRAFT_292432</name>
</gene>
<feature type="transmembrane region" description="Helical" evidence="7">
    <location>
        <begin position="496"/>
        <end position="514"/>
    </location>
</feature>
<feature type="transmembrane region" description="Helical" evidence="7">
    <location>
        <begin position="238"/>
        <end position="264"/>
    </location>
</feature>
<dbReference type="PANTHER" id="PTHR45649">
    <property type="entry name" value="AMINO-ACID PERMEASE BAT1"/>
    <property type="match status" value="1"/>
</dbReference>
<comment type="subcellular location">
    <subcellularLocation>
        <location evidence="1">Membrane</location>
        <topology evidence="1">Multi-pass membrane protein</topology>
    </subcellularLocation>
</comment>
<feature type="transmembrane region" description="Helical" evidence="7">
    <location>
        <begin position="458"/>
        <end position="475"/>
    </location>
</feature>
<feature type="compositionally biased region" description="Low complexity" evidence="6">
    <location>
        <begin position="627"/>
        <end position="645"/>
    </location>
</feature>
<feature type="transmembrane region" description="Helical" evidence="7">
    <location>
        <begin position="426"/>
        <end position="446"/>
    </location>
</feature>
<dbReference type="GeneID" id="28985417"/>
<dbReference type="AlphaFoldDB" id="A0A0J0XL78"/>
<dbReference type="PANTHER" id="PTHR45649:SF9">
    <property type="entry name" value="AMINO-ACID PERMEASE 2"/>
    <property type="match status" value="1"/>
</dbReference>
<proteinExistence type="predicted"/>
<evidence type="ECO:0000256" key="6">
    <source>
        <dbReference type="SAM" id="MobiDB-lite"/>
    </source>
</evidence>
<feature type="compositionally biased region" description="Basic and acidic residues" evidence="6">
    <location>
        <begin position="16"/>
        <end position="35"/>
    </location>
</feature>
<dbReference type="InterPro" id="IPR002293">
    <property type="entry name" value="AA/rel_permease1"/>
</dbReference>
<dbReference type="Gene3D" id="1.20.1740.10">
    <property type="entry name" value="Amino acid/polyamine transporter I"/>
    <property type="match status" value="1"/>
</dbReference>
<keyword evidence="5 7" id="KW-0472">Membrane</keyword>
<keyword evidence="2" id="KW-0813">Transport</keyword>
<evidence type="ECO:0000256" key="7">
    <source>
        <dbReference type="SAM" id="Phobius"/>
    </source>
</evidence>
<dbReference type="OrthoDB" id="10054429at2759"/>
<keyword evidence="4 7" id="KW-1133">Transmembrane helix</keyword>
<feature type="region of interest" description="Disordered" evidence="6">
    <location>
        <begin position="598"/>
        <end position="654"/>
    </location>
</feature>
<dbReference type="EMBL" id="KQ087212">
    <property type="protein sequence ID" value="KLT41835.1"/>
    <property type="molecule type" value="Genomic_DNA"/>
</dbReference>